<reference evidence="9 10" key="1">
    <citation type="submission" date="2018-07" db="EMBL/GenBank/DDBJ databases">
        <title>Genomic Encyclopedia of Type Strains, Phase IV (KMG-IV): sequencing the most valuable type-strain genomes for metagenomic binning, comparative biology and taxonomic classification.</title>
        <authorList>
            <person name="Goeker M."/>
        </authorList>
    </citation>
    <scope>NUCLEOTIDE SEQUENCE [LARGE SCALE GENOMIC DNA]</scope>
    <source>
        <strain evidence="9 10">DSM 27016</strain>
    </source>
</reference>
<dbReference type="SUPFAM" id="SSF52777">
    <property type="entry name" value="CoA-dependent acyltransferases"/>
    <property type="match status" value="2"/>
</dbReference>
<comment type="caution">
    <text evidence="9">The sequence shown here is derived from an EMBL/GenBank/DDBJ whole genome shotgun (WGS) entry which is preliminary data.</text>
</comment>
<dbReference type="CDD" id="cd19535">
    <property type="entry name" value="Cyc_NRPS"/>
    <property type="match status" value="1"/>
</dbReference>
<dbReference type="FunFam" id="3.30.300.30:FF:000010">
    <property type="entry name" value="Enterobactin synthetase component F"/>
    <property type="match status" value="1"/>
</dbReference>
<dbReference type="Gene3D" id="1.10.1200.10">
    <property type="entry name" value="ACP-like"/>
    <property type="match status" value="2"/>
</dbReference>
<organism evidence="9 10">
    <name type="scientific">Anaerobacterium chartisolvens</name>
    <dbReference type="NCBI Taxonomy" id="1297424"/>
    <lineage>
        <taxon>Bacteria</taxon>
        <taxon>Bacillati</taxon>
        <taxon>Bacillota</taxon>
        <taxon>Clostridia</taxon>
        <taxon>Eubacteriales</taxon>
        <taxon>Oscillospiraceae</taxon>
        <taxon>Anaerobacterium</taxon>
    </lineage>
</organism>
<dbReference type="PROSITE" id="PS50075">
    <property type="entry name" value="CARRIER"/>
    <property type="match status" value="2"/>
</dbReference>
<dbReference type="FunFam" id="3.40.50.980:FF:000001">
    <property type="entry name" value="Non-ribosomal peptide synthetase"/>
    <property type="match status" value="1"/>
</dbReference>
<dbReference type="GO" id="GO:0044550">
    <property type="term" value="P:secondary metabolite biosynthetic process"/>
    <property type="evidence" value="ECO:0007669"/>
    <property type="project" value="TreeGrafter"/>
</dbReference>
<dbReference type="Gene3D" id="3.30.559.30">
    <property type="entry name" value="Nonribosomal peptide synthetase, condensation domain"/>
    <property type="match status" value="1"/>
</dbReference>
<dbReference type="SUPFAM" id="SSF56801">
    <property type="entry name" value="Acetyl-CoA synthetase-like"/>
    <property type="match status" value="2"/>
</dbReference>
<dbReference type="InterPro" id="IPR036736">
    <property type="entry name" value="ACP-like_sf"/>
</dbReference>
<dbReference type="Pfam" id="PF00668">
    <property type="entry name" value="Condensation"/>
    <property type="match status" value="1"/>
</dbReference>
<feature type="domain" description="Carrier" evidence="8">
    <location>
        <begin position="592"/>
        <end position="667"/>
    </location>
</feature>
<dbReference type="Proteomes" id="UP000253034">
    <property type="component" value="Unassembled WGS sequence"/>
</dbReference>
<dbReference type="PANTHER" id="PTHR45527:SF10">
    <property type="entry name" value="PYOCHELIN SYNTHASE PCHF"/>
    <property type="match status" value="1"/>
</dbReference>
<evidence type="ECO:0000256" key="3">
    <source>
        <dbReference type="ARBA" id="ARBA00022450"/>
    </source>
</evidence>
<dbReference type="SUPFAM" id="SSF47336">
    <property type="entry name" value="ACP-like"/>
    <property type="match status" value="2"/>
</dbReference>
<evidence type="ECO:0000259" key="8">
    <source>
        <dbReference type="PROSITE" id="PS50075"/>
    </source>
</evidence>
<evidence type="ECO:0000313" key="10">
    <source>
        <dbReference type="Proteomes" id="UP000253034"/>
    </source>
</evidence>
<evidence type="ECO:0000256" key="1">
    <source>
        <dbReference type="ARBA" id="ARBA00001957"/>
    </source>
</evidence>
<evidence type="ECO:0000256" key="5">
    <source>
        <dbReference type="ARBA" id="ARBA00022598"/>
    </source>
</evidence>
<dbReference type="InterPro" id="IPR045851">
    <property type="entry name" value="AMP-bd_C_sf"/>
</dbReference>
<keyword evidence="7" id="KW-0472">Membrane</keyword>
<dbReference type="InterPro" id="IPR042099">
    <property type="entry name" value="ANL_N_sf"/>
</dbReference>
<keyword evidence="10" id="KW-1185">Reference proteome</keyword>
<dbReference type="GO" id="GO:0017000">
    <property type="term" value="P:antibiotic biosynthetic process"/>
    <property type="evidence" value="ECO:0007669"/>
    <property type="project" value="UniProtKB-KW"/>
</dbReference>
<dbReference type="InterPro" id="IPR023213">
    <property type="entry name" value="CAT-like_dom_sf"/>
</dbReference>
<dbReference type="GO" id="GO:0008610">
    <property type="term" value="P:lipid biosynthetic process"/>
    <property type="evidence" value="ECO:0007669"/>
    <property type="project" value="UniProtKB-ARBA"/>
</dbReference>
<dbReference type="NCBIfam" id="TIGR01733">
    <property type="entry name" value="AA-adenyl-dom"/>
    <property type="match status" value="1"/>
</dbReference>
<feature type="transmembrane region" description="Helical" evidence="7">
    <location>
        <begin position="84"/>
        <end position="103"/>
    </location>
</feature>
<dbReference type="FunFam" id="3.30.559.10:FF:000023">
    <property type="entry name" value="Non-ribosomal peptide synthetase"/>
    <property type="match status" value="1"/>
</dbReference>
<comment type="cofactor">
    <cofactor evidence="1">
        <name>pantetheine 4'-phosphate</name>
        <dbReference type="ChEBI" id="CHEBI:47942"/>
    </cofactor>
</comment>
<dbReference type="InterPro" id="IPR006162">
    <property type="entry name" value="Ppantetheine_attach_site"/>
</dbReference>
<evidence type="ECO:0000256" key="4">
    <source>
        <dbReference type="ARBA" id="ARBA00022553"/>
    </source>
</evidence>
<keyword evidence="6" id="KW-0045">Antibiotic biosynthesis</keyword>
<dbReference type="GO" id="GO:0031177">
    <property type="term" value="F:phosphopantetheine binding"/>
    <property type="evidence" value="ECO:0007669"/>
    <property type="project" value="TreeGrafter"/>
</dbReference>
<name>A0A369B4S8_9FIRM</name>
<proteinExistence type="predicted"/>
<gene>
    <name evidence="9" type="ORF">DFR58_11012</name>
</gene>
<dbReference type="GO" id="GO:0016874">
    <property type="term" value="F:ligase activity"/>
    <property type="evidence" value="ECO:0007669"/>
    <property type="project" value="UniProtKB-KW"/>
</dbReference>
<keyword evidence="4" id="KW-0597">Phosphoprotein</keyword>
<keyword evidence="3" id="KW-0596">Phosphopantetheine</keyword>
<dbReference type="InterPro" id="IPR010071">
    <property type="entry name" value="AA_adenyl_dom"/>
</dbReference>
<keyword evidence="5" id="KW-0436">Ligase</keyword>
<evidence type="ECO:0000256" key="6">
    <source>
        <dbReference type="ARBA" id="ARBA00023194"/>
    </source>
</evidence>
<dbReference type="InterPro" id="IPR009081">
    <property type="entry name" value="PP-bd_ACP"/>
</dbReference>
<dbReference type="FunFam" id="3.30.559.30:FF:000006">
    <property type="entry name" value="Yersiniabactin polyketide/non-ribosomal peptide synthetase"/>
    <property type="match status" value="1"/>
</dbReference>
<accession>A0A369B4S8</accession>
<dbReference type="InterPro" id="IPR020459">
    <property type="entry name" value="AMP-binding"/>
</dbReference>
<evidence type="ECO:0000313" key="9">
    <source>
        <dbReference type="EMBL" id="RCX16519.1"/>
    </source>
</evidence>
<evidence type="ECO:0000256" key="2">
    <source>
        <dbReference type="ARBA" id="ARBA00004924"/>
    </source>
</evidence>
<comment type="pathway">
    <text evidence="2">Siderophore biosynthesis.</text>
</comment>
<dbReference type="InterPro" id="IPR020845">
    <property type="entry name" value="AMP-binding_CS"/>
</dbReference>
<dbReference type="EMBL" id="QPJT01000010">
    <property type="protein sequence ID" value="RCX16519.1"/>
    <property type="molecule type" value="Genomic_DNA"/>
</dbReference>
<dbReference type="InterPro" id="IPR001242">
    <property type="entry name" value="Condensation_dom"/>
</dbReference>
<sequence>MKAHIIAKELNIQNMSRDLVSVLLKAEEISKNRLKGIYFIEGDGNERFQPYYELVESAKKILGGLKELKVRKGDKLVFQIKNEYYFVNLFWACIMGGIIPVPLTVSNTASTNSEAFAKLLNVLRQLSNPKIVTEYSLKDIFKEVAQENKELSIVFFEDIEKMSVESGEITTVVPQDLAFIQFSSGSTGSPKGVMLTHGNLTCNTASIISRLQIGENDFVGNWMPLTHDMGIICLHLTFVMAASNQFIMAPDLFIRRPMLFFEKVTKHKATFFGAPNFALAWLEEKVTQEKLSLINLSSIRTIINGAEPISMKVSRKFLNKYSVCNLKSSALIYAYGMAEASVGVTFPDVGEVQKSYRLDRKAFNFGNRIVEVDETAEDFIEFIEVGYPLNATEVQIVDDNYQLLDECMIGNIIIKGPNVTLGYFNNPEINKELFIKGFLKTGDLGFVKNNRLVITGRKKDVIFFNGQNYYAHDLERICEELDDIELGKVAACGVFNYNVGKEEILVFVQFRKKTESFLPIAEKTKEHINCKLGQPLTHVLPVQTIPKTTSGKLQRYKLGQQYLNGGFDDILPLLTRQDAEASDIADGAGLSGLRNNIDAHIFKLWSNVLKTKRIGIFDDFFRLGGNSIKMMQLISDLSRDYGLEISIKDFTALSNIANLSDFVSLNMNTATEFKFKAREADFDNMNEPFPLTDVQTAYLMGRSSSFEMGGVSTHGYYEFETKLDIARFNQSLQKVIKRQSMLRAVILPNGEQKILEDTPQYTIAVEDIRYLCREEQMELIMRERERMSHYIFKTDEWPLFEFKAYRITDETNYLFMSFDLLVVDGSSVRIMIKEVMDFYRNGDMKKPDIGFSFRDYVLACEEFQKHDIYSRDKKYWLDKLEEFPTSPELPLKKDPAQITFPNFERYQKVIGRREWEKIKEKAREKNVTPSALLCTVYSDILGFWSNQQHHAINVTIFTRYPFHEDINSIIGDFTSVMLVEADLKPELTIWDNTTLLQEKLMEALEHRHYDGVKFIRELSKHNNFGTKAVMPIVFTSLLFSDDADEEEGSLTDFGEIKMGISQTSQVYLDYQVSEVKGELTITWDFVKELFEEEVIDTMFKQYTKALKDLAATGTYEICASTADMELVRKYNDTKEDISLSMLHALFKEQVMKTPSNIAVEFGEKSITYLELDKQSNQIAHFLREGGVSRNNPVGVLAQRSIETIVNIFGILKAGGAYVPIDPEYPEDRRRYILENSDCKLLLKPELYAESGVDRYPTGEINMSENPEDLAYIIYTSGSTGRPKGVMITHGAASNTIQDINRKFGVVEDDKVIGLSSMCFDLSVYDIFGTLSVGGTLVMVSDLRDMNNVMEIVKKKKITVWNSVPAIMDMLIENIETEADEELPFWQMSYNPELLIDYSENDALRLVMLSGDWIPLGLPEKIRSSFPCADIISLGGATESSIWSIYYPIKEVKEIWKSIPYGIPLANQKFYVLNYKKEICPIGVQGELYIGGVGIAKGYMNDEEKTRNAFISHSKLGDLYRTGDYGVLHKGYIEFLGRKDQQIKIRGHRIELGEIESNLTKHTSVKNVAVIDRTDASGKKYLCAYIVSDERLNPQSLKEHLQKEVPEYMIPSVFVRMGKIPLTSNGKVDRKALPEPYTNNADVSDYVAPRNDIERELAETWQEVLGREKVGINDNFFDLGGDSLSAMRIYTKLRGLFTIGPNTIYENKTVAAIAKHITRKVENVVSKHVNKGECNFMAKHISMRPDMSVKHNRIREKI</sequence>
<dbReference type="Gene3D" id="3.30.559.10">
    <property type="entry name" value="Chloramphenicol acetyltransferase-like domain"/>
    <property type="match status" value="1"/>
</dbReference>
<dbReference type="PANTHER" id="PTHR45527">
    <property type="entry name" value="NONRIBOSOMAL PEPTIDE SYNTHETASE"/>
    <property type="match status" value="1"/>
</dbReference>
<dbReference type="InterPro" id="IPR025110">
    <property type="entry name" value="AMP-bd_C"/>
</dbReference>
<dbReference type="RefSeq" id="WP_114297684.1">
    <property type="nucleotide sequence ID" value="NZ_QPJT01000010.1"/>
</dbReference>
<dbReference type="Pfam" id="PF00501">
    <property type="entry name" value="AMP-binding"/>
    <property type="match status" value="2"/>
</dbReference>
<dbReference type="Pfam" id="PF13193">
    <property type="entry name" value="AMP-binding_C"/>
    <property type="match status" value="1"/>
</dbReference>
<evidence type="ECO:0000256" key="7">
    <source>
        <dbReference type="SAM" id="Phobius"/>
    </source>
</evidence>
<dbReference type="InterPro" id="IPR000873">
    <property type="entry name" value="AMP-dep_synth/lig_dom"/>
</dbReference>
<dbReference type="InterPro" id="IPR057737">
    <property type="entry name" value="Condensation_MtbB-like"/>
</dbReference>
<protein>
    <submittedName>
        <fullName evidence="9">Amino acid adenylation domain-containing protein</fullName>
    </submittedName>
</protein>
<dbReference type="PROSITE" id="PS00455">
    <property type="entry name" value="AMP_BINDING"/>
    <property type="match status" value="2"/>
</dbReference>
<dbReference type="Gene3D" id="3.40.50.12780">
    <property type="entry name" value="N-terminal domain of ligase-like"/>
    <property type="match status" value="2"/>
</dbReference>
<dbReference type="PROSITE" id="PS00012">
    <property type="entry name" value="PHOSPHOPANTETHEINE"/>
    <property type="match status" value="1"/>
</dbReference>
<dbReference type="GO" id="GO:0043041">
    <property type="term" value="P:amino acid activation for nonribosomal peptide biosynthetic process"/>
    <property type="evidence" value="ECO:0007669"/>
    <property type="project" value="TreeGrafter"/>
</dbReference>
<dbReference type="Gene3D" id="3.30.300.30">
    <property type="match status" value="2"/>
</dbReference>
<feature type="domain" description="Carrier" evidence="8">
    <location>
        <begin position="1647"/>
        <end position="1720"/>
    </location>
</feature>
<dbReference type="Pfam" id="PF00550">
    <property type="entry name" value="PP-binding"/>
    <property type="match status" value="2"/>
</dbReference>
<dbReference type="OrthoDB" id="9803968at2"/>
<keyword evidence="7" id="KW-0812">Transmembrane</keyword>
<keyword evidence="7" id="KW-1133">Transmembrane helix</keyword>
<dbReference type="GO" id="GO:0005737">
    <property type="term" value="C:cytoplasm"/>
    <property type="evidence" value="ECO:0007669"/>
    <property type="project" value="TreeGrafter"/>
</dbReference>
<dbReference type="PRINTS" id="PR00154">
    <property type="entry name" value="AMPBINDING"/>
</dbReference>